<sequence>MKVASDKNEGIKVNCDPSLLSERSNEDPTPTDSILPANDHSNMCTTPTLRKCLTESLRHWFDSDREKQTAVTDSAFEASKCASCRSTSIVYLLNTETVVETESGQVANYQDGTMQAIRPAESAILDTSLHDSLDIASVETHCGNKRSRRDLPTKAVAILKE</sequence>
<gene>
    <name evidence="2" type="primary">AlNc14C10G1234</name>
    <name evidence="2" type="ORF">ALNC14_014160</name>
</gene>
<reference evidence="2" key="2">
    <citation type="submission" date="2011-02" db="EMBL/GenBank/DDBJ databases">
        <authorList>
            <person name="MacLean D."/>
        </authorList>
    </citation>
    <scope>NUCLEOTIDE SEQUENCE</scope>
</reference>
<accession>F0W2I7</accession>
<proteinExistence type="predicted"/>
<reference evidence="2" key="1">
    <citation type="journal article" date="2011" name="PLoS Biol.">
        <title>Gene gain and loss during evolution of obligate parasitism in the white rust pathogen of Arabidopsis thaliana.</title>
        <authorList>
            <person name="Kemen E."/>
            <person name="Gardiner A."/>
            <person name="Schultz-Larsen T."/>
            <person name="Kemen A.C."/>
            <person name="Balmuth A.L."/>
            <person name="Robert-Seilaniantz A."/>
            <person name="Bailey K."/>
            <person name="Holub E."/>
            <person name="Studholme D.J."/>
            <person name="Maclean D."/>
            <person name="Jones J.D."/>
        </authorList>
    </citation>
    <scope>NUCLEOTIDE SEQUENCE</scope>
</reference>
<organism evidence="2">
    <name type="scientific">Albugo laibachii Nc14</name>
    <dbReference type="NCBI Taxonomy" id="890382"/>
    <lineage>
        <taxon>Eukaryota</taxon>
        <taxon>Sar</taxon>
        <taxon>Stramenopiles</taxon>
        <taxon>Oomycota</taxon>
        <taxon>Peronosporomycetes</taxon>
        <taxon>Albuginales</taxon>
        <taxon>Albuginaceae</taxon>
        <taxon>Albugo</taxon>
    </lineage>
</organism>
<protein>
    <submittedName>
        <fullName evidence="2">AlNc14C10G1234 protein</fullName>
    </submittedName>
</protein>
<feature type="compositionally biased region" description="Basic and acidic residues" evidence="1">
    <location>
        <begin position="1"/>
        <end position="10"/>
    </location>
</feature>
<name>F0W2I7_9STRA</name>
<dbReference type="AlphaFoldDB" id="F0W2I7"/>
<evidence type="ECO:0000256" key="1">
    <source>
        <dbReference type="SAM" id="MobiDB-lite"/>
    </source>
</evidence>
<feature type="region of interest" description="Disordered" evidence="1">
    <location>
        <begin position="1"/>
        <end position="40"/>
    </location>
</feature>
<evidence type="ECO:0000313" key="2">
    <source>
        <dbReference type="EMBL" id="CCA15273.1"/>
    </source>
</evidence>
<dbReference type="EMBL" id="FR824055">
    <property type="protein sequence ID" value="CCA15273.1"/>
    <property type="molecule type" value="Genomic_DNA"/>
</dbReference>
<dbReference type="HOGENOM" id="CLU_1646801_0_0_1"/>